<sequence length="129" mass="14218">MSSLPDRAYMTPLLNRIADVAGERAAVILGREKAGQQIYVPETATPDHWLSELIGLDAAKAMAVKWGSKHIVIPAALAGDKIRRAATIAELLDKGYSINEIVRRTGVSFNTVRNHAKKRPRDDRQGELF</sequence>
<comment type="caution">
    <text evidence="1">The sequence shown here is derived from an EMBL/GenBank/DDBJ whole genome shotgun (WGS) entry which is preliminary data.</text>
</comment>
<evidence type="ECO:0000313" key="1">
    <source>
        <dbReference type="EMBL" id="NRF19738.1"/>
    </source>
</evidence>
<accession>A0AA44EK98</accession>
<dbReference type="InterPro" id="IPR009057">
    <property type="entry name" value="Homeodomain-like_sf"/>
</dbReference>
<reference evidence="1" key="1">
    <citation type="submission" date="2019-07" db="EMBL/GenBank/DDBJ databases">
        <title>FDA dAtabase for Regulatory Grade micrObial Sequences (FDA-ARGOS): Supporting development and validation of Infectious Disease Dx tests.</title>
        <authorList>
            <person name="Bachman M."/>
            <person name="Young C."/>
            <person name="Tallon L."/>
            <person name="Sadzewicz L."/>
            <person name="Vavikolanu K."/>
            <person name="Mehta A."/>
            <person name="Aluvathingal J."/>
            <person name="Nadendla S."/>
            <person name="Nandy P."/>
            <person name="Geyer C."/>
            <person name="Yan Y."/>
            <person name="Sichtig H."/>
        </authorList>
    </citation>
    <scope>NUCLEOTIDE SEQUENCE</scope>
    <source>
        <strain evidence="1">FDAARGOS_618</strain>
    </source>
</reference>
<dbReference type="RefSeq" id="WP_172873598.1">
    <property type="nucleotide sequence ID" value="NZ_JABRWL010000005.1"/>
</dbReference>
<organism evidence="1 2">
    <name type="scientific">Agrobacterium pusense</name>
    <dbReference type="NCBI Taxonomy" id="648995"/>
    <lineage>
        <taxon>Bacteria</taxon>
        <taxon>Pseudomonadati</taxon>
        <taxon>Pseudomonadota</taxon>
        <taxon>Alphaproteobacteria</taxon>
        <taxon>Hyphomicrobiales</taxon>
        <taxon>Rhizobiaceae</taxon>
        <taxon>Rhizobium/Agrobacterium group</taxon>
        <taxon>Agrobacterium</taxon>
    </lineage>
</organism>
<proteinExistence type="predicted"/>
<gene>
    <name evidence="1" type="ORF">FOB26_11775</name>
</gene>
<protein>
    <recommendedName>
        <fullName evidence="3">Resolvase HTH domain-containing protein</fullName>
    </recommendedName>
</protein>
<evidence type="ECO:0008006" key="3">
    <source>
        <dbReference type="Google" id="ProtNLM"/>
    </source>
</evidence>
<keyword evidence="2" id="KW-1185">Reference proteome</keyword>
<dbReference type="Proteomes" id="UP001155820">
    <property type="component" value="Unassembled WGS sequence"/>
</dbReference>
<dbReference type="EMBL" id="JABRWM010000006">
    <property type="protein sequence ID" value="NRF19738.1"/>
    <property type="molecule type" value="Genomic_DNA"/>
</dbReference>
<evidence type="ECO:0000313" key="2">
    <source>
        <dbReference type="Proteomes" id="UP001155820"/>
    </source>
</evidence>
<dbReference type="SUPFAM" id="SSF46689">
    <property type="entry name" value="Homeodomain-like"/>
    <property type="match status" value="1"/>
</dbReference>
<dbReference type="Gene3D" id="1.10.10.60">
    <property type="entry name" value="Homeodomain-like"/>
    <property type="match status" value="1"/>
</dbReference>
<name>A0AA44EK98_9HYPH</name>
<dbReference type="AlphaFoldDB" id="A0AA44EK98"/>